<reference evidence="2" key="1">
    <citation type="journal article" date="2018" name="DNA Res.">
        <title>Multiple hybrid de novo genome assembly of finger millet, an orphan allotetraploid crop.</title>
        <authorList>
            <person name="Hatakeyama M."/>
            <person name="Aluri S."/>
            <person name="Balachadran M.T."/>
            <person name="Sivarajan S.R."/>
            <person name="Patrignani A."/>
            <person name="Gruter S."/>
            <person name="Poveda L."/>
            <person name="Shimizu-Inatsugi R."/>
            <person name="Baeten J."/>
            <person name="Francoijs K.J."/>
            <person name="Nataraja K.N."/>
            <person name="Reddy Y.A.N."/>
            <person name="Phadnis S."/>
            <person name="Ravikumar R.L."/>
            <person name="Schlapbach R."/>
            <person name="Sreeman S.M."/>
            <person name="Shimizu K.K."/>
        </authorList>
    </citation>
    <scope>NUCLEOTIDE SEQUENCE</scope>
</reference>
<name>A0AAV5DIF3_ELECO</name>
<dbReference type="Gene3D" id="1.20.1280.50">
    <property type="match status" value="1"/>
</dbReference>
<feature type="domain" description="F-box" evidence="1">
    <location>
        <begin position="19"/>
        <end position="57"/>
    </location>
</feature>
<protein>
    <recommendedName>
        <fullName evidence="1">F-box domain-containing protein</fullName>
    </recommendedName>
</protein>
<evidence type="ECO:0000313" key="2">
    <source>
        <dbReference type="EMBL" id="GJN10419.1"/>
    </source>
</evidence>
<gene>
    <name evidence="2" type="primary">ga28510</name>
    <name evidence="2" type="ORF">PR202_ga28510</name>
</gene>
<evidence type="ECO:0000313" key="3">
    <source>
        <dbReference type="Proteomes" id="UP001054889"/>
    </source>
</evidence>
<dbReference type="PANTHER" id="PTHR32133">
    <property type="entry name" value="OS07G0120400 PROTEIN"/>
    <property type="match status" value="1"/>
</dbReference>
<dbReference type="InterPro" id="IPR001810">
    <property type="entry name" value="F-box_dom"/>
</dbReference>
<dbReference type="InterPro" id="IPR036047">
    <property type="entry name" value="F-box-like_dom_sf"/>
</dbReference>
<dbReference type="EMBL" id="BQKI01000017">
    <property type="protein sequence ID" value="GJN10419.1"/>
    <property type="molecule type" value="Genomic_DNA"/>
</dbReference>
<comment type="caution">
    <text evidence="2">The sequence shown here is derived from an EMBL/GenBank/DDBJ whole genome shotgun (WGS) entry which is preliminary data.</text>
</comment>
<reference evidence="2" key="2">
    <citation type="submission" date="2021-12" db="EMBL/GenBank/DDBJ databases">
        <title>Resequencing data analysis of finger millet.</title>
        <authorList>
            <person name="Hatakeyama M."/>
            <person name="Aluri S."/>
            <person name="Balachadran M.T."/>
            <person name="Sivarajan S.R."/>
            <person name="Poveda L."/>
            <person name="Shimizu-Inatsugi R."/>
            <person name="Schlapbach R."/>
            <person name="Sreeman S.M."/>
            <person name="Shimizu K.K."/>
        </authorList>
    </citation>
    <scope>NUCLEOTIDE SEQUENCE</scope>
</reference>
<dbReference type="Pfam" id="PF00646">
    <property type="entry name" value="F-box"/>
    <property type="match status" value="1"/>
</dbReference>
<evidence type="ECO:0000259" key="1">
    <source>
        <dbReference type="Pfam" id="PF00646"/>
    </source>
</evidence>
<dbReference type="PANTHER" id="PTHR32133:SF408">
    <property type="entry name" value="OS07G0120400 PROTEIN"/>
    <property type="match status" value="1"/>
</dbReference>
<dbReference type="SUPFAM" id="SSF81383">
    <property type="entry name" value="F-box domain"/>
    <property type="match status" value="1"/>
</dbReference>
<sequence length="132" mass="14918">MALSRPRCPSPPPPALMLDELVEGILLRLHPDEPAYLVHAALVCKSWRRILSDAGFRRRYIDLHRSPPLLGYIHNIYQSRTCSPRFVSSSATASPFSPPTTINSWGALDCRHGRVLIHNKLRLVVWDPVTDD</sequence>
<organism evidence="2 3">
    <name type="scientific">Eleusine coracana subsp. coracana</name>
    <dbReference type="NCBI Taxonomy" id="191504"/>
    <lineage>
        <taxon>Eukaryota</taxon>
        <taxon>Viridiplantae</taxon>
        <taxon>Streptophyta</taxon>
        <taxon>Embryophyta</taxon>
        <taxon>Tracheophyta</taxon>
        <taxon>Spermatophyta</taxon>
        <taxon>Magnoliopsida</taxon>
        <taxon>Liliopsida</taxon>
        <taxon>Poales</taxon>
        <taxon>Poaceae</taxon>
        <taxon>PACMAD clade</taxon>
        <taxon>Chloridoideae</taxon>
        <taxon>Cynodonteae</taxon>
        <taxon>Eleusininae</taxon>
        <taxon>Eleusine</taxon>
    </lineage>
</organism>
<accession>A0AAV5DIF3</accession>
<dbReference type="AlphaFoldDB" id="A0AAV5DIF3"/>
<dbReference type="Proteomes" id="UP001054889">
    <property type="component" value="Unassembled WGS sequence"/>
</dbReference>
<keyword evidence="3" id="KW-1185">Reference proteome</keyword>
<proteinExistence type="predicted"/>